<organism evidence="3 4">
    <name type="scientific">Cetraspora pellucida</name>
    <dbReference type="NCBI Taxonomy" id="1433469"/>
    <lineage>
        <taxon>Eukaryota</taxon>
        <taxon>Fungi</taxon>
        <taxon>Fungi incertae sedis</taxon>
        <taxon>Mucoromycota</taxon>
        <taxon>Glomeromycotina</taxon>
        <taxon>Glomeromycetes</taxon>
        <taxon>Diversisporales</taxon>
        <taxon>Gigasporaceae</taxon>
        <taxon>Cetraspora</taxon>
    </lineage>
</organism>
<dbReference type="Proteomes" id="UP000789759">
    <property type="component" value="Unassembled WGS sequence"/>
</dbReference>
<proteinExistence type="predicted"/>
<dbReference type="EMBL" id="CAJVQA010012685">
    <property type="protein sequence ID" value="CAG8718706.1"/>
    <property type="molecule type" value="Genomic_DNA"/>
</dbReference>
<comment type="caution">
    <text evidence="3">The sequence shown here is derived from an EMBL/GenBank/DDBJ whole genome shotgun (WGS) entry which is preliminary data.</text>
</comment>
<gene>
    <name evidence="3" type="ORF">CPELLU_LOCUS12755</name>
</gene>
<keyword evidence="2" id="KW-0472">Membrane</keyword>
<feature type="region of interest" description="Disordered" evidence="1">
    <location>
        <begin position="1"/>
        <end position="21"/>
    </location>
</feature>
<protein>
    <submittedName>
        <fullName evidence="3">19859_t:CDS:1</fullName>
    </submittedName>
</protein>
<evidence type="ECO:0000313" key="4">
    <source>
        <dbReference type="Proteomes" id="UP000789759"/>
    </source>
</evidence>
<sequence length="53" mass="5763">MSSQNSSRDSGAFTNVNDPNKPVQHYLNTVYLTFGSLCFLAASGAYTGLYLIK</sequence>
<dbReference type="AlphaFoldDB" id="A0A9N9NBU2"/>
<keyword evidence="4" id="KW-1185">Reference proteome</keyword>
<feature type="compositionally biased region" description="Polar residues" evidence="1">
    <location>
        <begin position="1"/>
        <end position="18"/>
    </location>
</feature>
<evidence type="ECO:0000256" key="2">
    <source>
        <dbReference type="SAM" id="Phobius"/>
    </source>
</evidence>
<keyword evidence="2" id="KW-0812">Transmembrane</keyword>
<feature type="transmembrane region" description="Helical" evidence="2">
    <location>
        <begin position="30"/>
        <end position="52"/>
    </location>
</feature>
<accession>A0A9N9NBU2</accession>
<reference evidence="3" key="1">
    <citation type="submission" date="2021-06" db="EMBL/GenBank/DDBJ databases">
        <authorList>
            <person name="Kallberg Y."/>
            <person name="Tangrot J."/>
            <person name="Rosling A."/>
        </authorList>
    </citation>
    <scope>NUCLEOTIDE SEQUENCE</scope>
    <source>
        <strain evidence="3">FL966</strain>
    </source>
</reference>
<dbReference type="OrthoDB" id="2456784at2759"/>
<keyword evidence="2" id="KW-1133">Transmembrane helix</keyword>
<name>A0A9N9NBU2_9GLOM</name>
<evidence type="ECO:0000256" key="1">
    <source>
        <dbReference type="SAM" id="MobiDB-lite"/>
    </source>
</evidence>
<evidence type="ECO:0000313" key="3">
    <source>
        <dbReference type="EMBL" id="CAG8718706.1"/>
    </source>
</evidence>
<feature type="non-terminal residue" evidence="3">
    <location>
        <position position="53"/>
    </location>
</feature>